<gene>
    <name evidence="1" type="ORF">AAE3_LOCUS4447</name>
</gene>
<dbReference type="AlphaFoldDB" id="A0A8S0XGU4"/>
<evidence type="ECO:0000313" key="1">
    <source>
        <dbReference type="EMBL" id="CAA7262019.1"/>
    </source>
</evidence>
<dbReference type="EMBL" id="CACVBS010000035">
    <property type="protein sequence ID" value="CAA7262019.1"/>
    <property type="molecule type" value="Genomic_DNA"/>
</dbReference>
<evidence type="ECO:0000313" key="2">
    <source>
        <dbReference type="Proteomes" id="UP000467700"/>
    </source>
</evidence>
<accession>A0A8S0XGU4</accession>
<protein>
    <submittedName>
        <fullName evidence="1">Uncharacterized protein</fullName>
    </submittedName>
</protein>
<sequence>MLIVTRSDIMQPQFSESHASRHASNFLRNVLKTDVDQLAERLEGYVISGATEDRAPASPHLAVRMKQKEQIKIARDLVLNGLVGILRDAKVPEGQIPKAMNYKSYVTKIVEQYGVVLVGYPGDKGVVNPGELDAATLKELIFRLIDGRCCWKKGEANAPLLENARSSGLSTVEGDHRAVHDGLPASPSHSEFELAYPINFDSAPTSSRQVIADSPASSDVQWAISILQTPAQPGVPRAYFLSGNRPNPSQEI</sequence>
<dbReference type="Proteomes" id="UP000467700">
    <property type="component" value="Unassembled WGS sequence"/>
</dbReference>
<organism evidence="1 2">
    <name type="scientific">Cyclocybe aegerita</name>
    <name type="common">Black poplar mushroom</name>
    <name type="synonym">Agrocybe aegerita</name>
    <dbReference type="NCBI Taxonomy" id="1973307"/>
    <lineage>
        <taxon>Eukaryota</taxon>
        <taxon>Fungi</taxon>
        <taxon>Dikarya</taxon>
        <taxon>Basidiomycota</taxon>
        <taxon>Agaricomycotina</taxon>
        <taxon>Agaricomycetes</taxon>
        <taxon>Agaricomycetidae</taxon>
        <taxon>Agaricales</taxon>
        <taxon>Agaricineae</taxon>
        <taxon>Bolbitiaceae</taxon>
        <taxon>Cyclocybe</taxon>
    </lineage>
</organism>
<dbReference type="OrthoDB" id="3223825at2759"/>
<proteinExistence type="predicted"/>
<reference evidence="1 2" key="1">
    <citation type="submission" date="2020-01" db="EMBL/GenBank/DDBJ databases">
        <authorList>
            <person name="Gupta K D."/>
        </authorList>
    </citation>
    <scope>NUCLEOTIDE SEQUENCE [LARGE SCALE GENOMIC DNA]</scope>
</reference>
<keyword evidence="2" id="KW-1185">Reference proteome</keyword>
<comment type="caution">
    <text evidence="1">The sequence shown here is derived from an EMBL/GenBank/DDBJ whole genome shotgun (WGS) entry which is preliminary data.</text>
</comment>
<name>A0A8S0XGU4_CYCAE</name>